<evidence type="ECO:0000313" key="2">
    <source>
        <dbReference type="Proteomes" id="UP000176992"/>
    </source>
</evidence>
<dbReference type="AlphaFoldDB" id="A0A1F5YDD9"/>
<dbReference type="Pfam" id="PF13432">
    <property type="entry name" value="TPR_16"/>
    <property type="match status" value="1"/>
</dbReference>
<dbReference type="SUPFAM" id="SSF48452">
    <property type="entry name" value="TPR-like"/>
    <property type="match status" value="1"/>
</dbReference>
<sequence>MWLVLPRAAGAQSVHPLYDADLDRACGLMLSMDLEGARRIIDNWIWRSPGRPDGYFYRAVLYSWRIFLLPEEDEPGLLRDEFEKAIRDCRIRAEKISARRETAFEGTLYLGAIYGQEALLALIDRKYLIMAPLAKQAWLNVSKVLEMDPQFYDGYFGKGIYLYFTDLLPTAIKLLAQAYGFEGDRQQGLADLRLAGEKGLYSRDASRLMLLNIYALIERPDSAVRELGRELYARYPDDPLIHWRYGDILLRMKDYAAAEKIFSEVAERLERGFPYYRNRMFTAHSMAYRLGVCDWNMGKSREAMARFDSILAAEKISPDWVEPFVYLEQGKIYLSRNDHVRARRAWEKTLDCSDYFGSREEAKRLLDMIGGR</sequence>
<organism evidence="1 2">
    <name type="scientific">Candidatus Glassbacteria bacterium GWA2_58_10</name>
    <dbReference type="NCBI Taxonomy" id="1817865"/>
    <lineage>
        <taxon>Bacteria</taxon>
        <taxon>Candidatus Glassiibacteriota</taxon>
    </lineage>
</organism>
<evidence type="ECO:0000313" key="1">
    <source>
        <dbReference type="EMBL" id="OGF98149.1"/>
    </source>
</evidence>
<dbReference type="InterPro" id="IPR011990">
    <property type="entry name" value="TPR-like_helical_dom_sf"/>
</dbReference>
<evidence type="ECO:0008006" key="3">
    <source>
        <dbReference type="Google" id="ProtNLM"/>
    </source>
</evidence>
<accession>A0A1F5YDD9</accession>
<dbReference type="Gene3D" id="1.25.40.10">
    <property type="entry name" value="Tetratricopeptide repeat domain"/>
    <property type="match status" value="1"/>
</dbReference>
<protein>
    <recommendedName>
        <fullName evidence="3">Tetratricopeptide repeat protein</fullName>
    </recommendedName>
</protein>
<gene>
    <name evidence="1" type="ORF">A2Z86_07625</name>
</gene>
<reference evidence="1 2" key="1">
    <citation type="journal article" date="2016" name="Nat. Commun.">
        <title>Thousands of microbial genomes shed light on interconnected biogeochemical processes in an aquifer system.</title>
        <authorList>
            <person name="Anantharaman K."/>
            <person name="Brown C.T."/>
            <person name="Hug L.A."/>
            <person name="Sharon I."/>
            <person name="Castelle C.J."/>
            <person name="Probst A.J."/>
            <person name="Thomas B.C."/>
            <person name="Singh A."/>
            <person name="Wilkins M.J."/>
            <person name="Karaoz U."/>
            <person name="Brodie E.L."/>
            <person name="Williams K.H."/>
            <person name="Hubbard S.S."/>
            <person name="Banfield J.F."/>
        </authorList>
    </citation>
    <scope>NUCLEOTIDE SEQUENCE [LARGE SCALE GENOMIC DNA]</scope>
</reference>
<dbReference type="EMBL" id="MFIV01000162">
    <property type="protein sequence ID" value="OGF98149.1"/>
    <property type="molecule type" value="Genomic_DNA"/>
</dbReference>
<dbReference type="Proteomes" id="UP000176992">
    <property type="component" value="Unassembled WGS sequence"/>
</dbReference>
<comment type="caution">
    <text evidence="1">The sequence shown here is derived from an EMBL/GenBank/DDBJ whole genome shotgun (WGS) entry which is preliminary data.</text>
</comment>
<name>A0A1F5YDD9_9BACT</name>
<proteinExistence type="predicted"/>